<feature type="domain" description="Ionotropic glutamate receptor C-terminal" evidence="3">
    <location>
        <begin position="36"/>
        <end position="259"/>
    </location>
</feature>
<dbReference type="GO" id="GO:0015276">
    <property type="term" value="F:ligand-gated monoatomic ion channel activity"/>
    <property type="evidence" value="ECO:0007669"/>
    <property type="project" value="InterPro"/>
</dbReference>
<dbReference type="SUPFAM" id="SSF53850">
    <property type="entry name" value="Periplasmic binding protein-like II"/>
    <property type="match status" value="1"/>
</dbReference>
<dbReference type="GO" id="GO:0016020">
    <property type="term" value="C:membrane"/>
    <property type="evidence" value="ECO:0007669"/>
    <property type="project" value="InterPro"/>
</dbReference>
<gene>
    <name evidence="4" type="ORF">COB67_04325</name>
</gene>
<evidence type="ECO:0000313" key="4">
    <source>
        <dbReference type="EMBL" id="PCI29293.1"/>
    </source>
</evidence>
<keyword evidence="1" id="KW-0732">Signal</keyword>
<dbReference type="CDD" id="cd13530">
    <property type="entry name" value="PBP2_peptides_like"/>
    <property type="match status" value="1"/>
</dbReference>
<dbReference type="Gene3D" id="3.40.190.10">
    <property type="entry name" value="Periplasmic binding protein-like II"/>
    <property type="match status" value="2"/>
</dbReference>
<proteinExistence type="predicted"/>
<organism evidence="4 5">
    <name type="scientific">SAR324 cluster bacterium</name>
    <dbReference type="NCBI Taxonomy" id="2024889"/>
    <lineage>
        <taxon>Bacteria</taxon>
        <taxon>Deltaproteobacteria</taxon>
        <taxon>SAR324 cluster</taxon>
    </lineage>
</organism>
<dbReference type="EMBL" id="NVSR01000016">
    <property type="protein sequence ID" value="PCI29293.1"/>
    <property type="molecule type" value="Genomic_DNA"/>
</dbReference>
<dbReference type="SMART" id="SM00062">
    <property type="entry name" value="PBPb"/>
    <property type="match status" value="1"/>
</dbReference>
<reference evidence="5" key="1">
    <citation type="submission" date="2017-08" db="EMBL/GenBank/DDBJ databases">
        <title>A dynamic microbial community with high functional redundancy inhabits the cold, oxic subseafloor aquifer.</title>
        <authorList>
            <person name="Tully B.J."/>
            <person name="Wheat C.G."/>
            <person name="Glazer B.T."/>
            <person name="Huber J.A."/>
        </authorList>
    </citation>
    <scope>NUCLEOTIDE SEQUENCE [LARGE SCALE GENOMIC DNA]</scope>
</reference>
<dbReference type="Proteomes" id="UP000218113">
    <property type="component" value="Unassembled WGS sequence"/>
</dbReference>
<dbReference type="PANTHER" id="PTHR35936:SF38">
    <property type="entry name" value="GLUTAMINE-BINDING PERIPLASMIC PROTEIN"/>
    <property type="match status" value="1"/>
</dbReference>
<accession>A0A2A4T6V4</accession>
<feature type="domain" description="Solute-binding protein family 3/N-terminal" evidence="2">
    <location>
        <begin position="36"/>
        <end position="260"/>
    </location>
</feature>
<sequence length="267" mass="29340">MKTRKLATVFFSLFWIISVTSTVLASTLEDIMQRGVLRVAAQTQGPPFSFVNGKGERTGSAVELARLMAKEMGVKIKFLNYDWDGLIPALLSGKADILAADMTPTLARAMKIAFTTPFMYTGNVAFAKKDSPYRTLADLKAAKNLTVATLLGSAGTKVAAETFPNAKQKVYKGGGPFLIDAVLKGRTDFAVNDSSAVYAQVSNFPPNSIKIIPERIDKSPLAYAVRYDSPALLSWMDLFFLHIKLDGRLDANLDYWVNSLDWKNDHD</sequence>
<dbReference type="SMART" id="SM00079">
    <property type="entry name" value="PBPe"/>
    <property type="match status" value="1"/>
</dbReference>
<dbReference type="AlphaFoldDB" id="A0A2A4T6V4"/>
<dbReference type="InterPro" id="IPR001638">
    <property type="entry name" value="Solute-binding_3/MltF_N"/>
</dbReference>
<dbReference type="InterPro" id="IPR001320">
    <property type="entry name" value="Iontro_rcpt_C"/>
</dbReference>
<evidence type="ECO:0000259" key="3">
    <source>
        <dbReference type="SMART" id="SM00079"/>
    </source>
</evidence>
<evidence type="ECO:0000256" key="1">
    <source>
        <dbReference type="ARBA" id="ARBA00022729"/>
    </source>
</evidence>
<comment type="caution">
    <text evidence="4">The sequence shown here is derived from an EMBL/GenBank/DDBJ whole genome shotgun (WGS) entry which is preliminary data.</text>
</comment>
<evidence type="ECO:0000259" key="2">
    <source>
        <dbReference type="SMART" id="SM00062"/>
    </source>
</evidence>
<dbReference type="Pfam" id="PF00497">
    <property type="entry name" value="SBP_bac_3"/>
    <property type="match status" value="1"/>
</dbReference>
<evidence type="ECO:0000313" key="5">
    <source>
        <dbReference type="Proteomes" id="UP000218113"/>
    </source>
</evidence>
<dbReference type="PANTHER" id="PTHR35936">
    <property type="entry name" value="MEMBRANE-BOUND LYTIC MUREIN TRANSGLYCOSYLASE F"/>
    <property type="match status" value="1"/>
</dbReference>
<protein>
    <submittedName>
        <fullName evidence="4">Amino acid ABC transporter substrate-binding protein</fullName>
    </submittedName>
</protein>
<name>A0A2A4T6V4_9DELT</name>